<dbReference type="OrthoDB" id="5485098at2"/>
<dbReference type="SUPFAM" id="SSF49879">
    <property type="entry name" value="SMAD/FHA domain"/>
    <property type="match status" value="1"/>
</dbReference>
<dbReference type="InterPro" id="IPR008984">
    <property type="entry name" value="SMAD_FHA_dom_sf"/>
</dbReference>
<protein>
    <submittedName>
        <fullName evidence="1">FHA domain-containing protein</fullName>
    </submittedName>
</protein>
<dbReference type="Pfam" id="PF00498">
    <property type="entry name" value="FHA"/>
    <property type="match status" value="1"/>
</dbReference>
<gene>
    <name evidence="1" type="ORF">E3T53_10970</name>
</gene>
<dbReference type="EMBL" id="SOHQ01000030">
    <property type="protein sequence ID" value="TFD77815.1"/>
    <property type="molecule type" value="Genomic_DNA"/>
</dbReference>
<evidence type="ECO:0000313" key="2">
    <source>
        <dbReference type="Proteomes" id="UP000298218"/>
    </source>
</evidence>
<dbReference type="CDD" id="cd00060">
    <property type="entry name" value="FHA"/>
    <property type="match status" value="1"/>
</dbReference>
<keyword evidence="2" id="KW-1185">Reference proteome</keyword>
<dbReference type="RefSeq" id="WP_134172146.1">
    <property type="nucleotide sequence ID" value="NZ_SODI01000001.1"/>
</dbReference>
<proteinExistence type="predicted"/>
<dbReference type="Proteomes" id="UP000298218">
    <property type="component" value="Unassembled WGS sequence"/>
</dbReference>
<dbReference type="AlphaFoldDB" id="A0A4Y8KL65"/>
<dbReference type="Gene3D" id="2.60.200.20">
    <property type="match status" value="1"/>
</dbReference>
<dbReference type="PROSITE" id="PS50006">
    <property type="entry name" value="FHA_DOMAIN"/>
    <property type="match status" value="1"/>
</dbReference>
<comment type="caution">
    <text evidence="1">The sequence shown here is derived from an EMBL/GenBank/DDBJ whole genome shotgun (WGS) entry which is preliminary data.</text>
</comment>
<accession>A0A4Y8KL65</accession>
<evidence type="ECO:0000313" key="1">
    <source>
        <dbReference type="EMBL" id="TFD77815.1"/>
    </source>
</evidence>
<name>A0A4Y8KL65_9MICO</name>
<dbReference type="SMART" id="SM00240">
    <property type="entry name" value="FHA"/>
    <property type="match status" value="1"/>
</dbReference>
<dbReference type="InterPro" id="IPR000253">
    <property type="entry name" value="FHA_dom"/>
</dbReference>
<organism evidence="1 2">
    <name type="scientific">Cryobacterium psychrophilum</name>
    <dbReference type="NCBI Taxonomy" id="41988"/>
    <lineage>
        <taxon>Bacteria</taxon>
        <taxon>Bacillati</taxon>
        <taxon>Actinomycetota</taxon>
        <taxon>Actinomycetes</taxon>
        <taxon>Micrococcales</taxon>
        <taxon>Microbacteriaceae</taxon>
        <taxon>Cryobacterium</taxon>
    </lineage>
</organism>
<reference evidence="1 2" key="1">
    <citation type="submission" date="2019-03" db="EMBL/GenBank/DDBJ databases">
        <title>Genomics of glacier-inhabiting Cryobacterium strains.</title>
        <authorList>
            <person name="Liu Q."/>
            <person name="Xin Y.-H."/>
        </authorList>
    </citation>
    <scope>NUCLEOTIDE SEQUENCE [LARGE SCALE GENOMIC DNA]</scope>
    <source>
        <strain evidence="1 2">CGMCC 1.4292</strain>
    </source>
</reference>
<sequence length="376" mass="38870">MNVGRVGCALWPGSAPEWTFIVGSDLLVALPVATPAHLLETLHGRAERSGATVDDVLALIPQGGDEAVDSFAVVIPGEPTDADGVRVSVVVRGSVVVDVFSIGGSRRISDGGASPWWSGDFVSVTGIAIGSPGIARVSPAELESGQTIGPGAISGSALFWSAEFSSAQFSSVQSSSAQTVGRAADPQHRDAPMNPPPPSSTAQPGDGFDDTVLRAPWSASPITANVAPLPAEDTILRVPGASARGVAPARENSGHPAPEQADVPLERYGFRLPDGTERRLDTVYLLGRHPQPTRVGAGGASRLITIASRTSAVSATHLEIRQDGDSVVVTDVGSTNGTMVFPARGRRQRLRAGQSVAVRPGTRVDIGDGNIIEVLR</sequence>